<feature type="domain" description="Ubiquitin-like" evidence="2">
    <location>
        <begin position="74"/>
        <end position="152"/>
    </location>
</feature>
<organism evidence="3 4">
    <name type="scientific">Brassica oleracea var. oleracea</name>
    <dbReference type="NCBI Taxonomy" id="109376"/>
    <lineage>
        <taxon>Eukaryota</taxon>
        <taxon>Viridiplantae</taxon>
        <taxon>Streptophyta</taxon>
        <taxon>Embryophyta</taxon>
        <taxon>Tracheophyta</taxon>
        <taxon>Spermatophyta</taxon>
        <taxon>Magnoliopsida</taxon>
        <taxon>eudicotyledons</taxon>
        <taxon>Gunneridae</taxon>
        <taxon>Pentapetalae</taxon>
        <taxon>rosids</taxon>
        <taxon>malvids</taxon>
        <taxon>Brassicales</taxon>
        <taxon>Brassicaceae</taxon>
        <taxon>Brassiceae</taxon>
        <taxon>Brassica</taxon>
    </lineage>
</organism>
<reference evidence="3" key="2">
    <citation type="submission" date="2015-03" db="UniProtKB">
        <authorList>
            <consortium name="EnsemblPlants"/>
        </authorList>
    </citation>
    <scope>IDENTIFICATION</scope>
</reference>
<evidence type="ECO:0000313" key="3">
    <source>
        <dbReference type="EnsemblPlants" id="Bo5g025120.1"/>
    </source>
</evidence>
<dbReference type="CDD" id="cd01763">
    <property type="entry name" value="Ubl_SUMO_like"/>
    <property type="match status" value="1"/>
</dbReference>
<dbReference type="AlphaFoldDB" id="A0A0D3CB50"/>
<dbReference type="SUPFAM" id="SSF54236">
    <property type="entry name" value="Ubiquitin-like"/>
    <property type="match status" value="1"/>
</dbReference>
<dbReference type="HOGENOM" id="CLU_1663203_0_0_1"/>
<dbReference type="InterPro" id="IPR022617">
    <property type="entry name" value="Rad60/SUMO-like_dom"/>
</dbReference>
<evidence type="ECO:0000259" key="2">
    <source>
        <dbReference type="PROSITE" id="PS50053"/>
    </source>
</evidence>
<name>A0A0D3CB50_BRAOL</name>
<accession>A0A0D3CB50</accession>
<feature type="region of interest" description="Disordered" evidence="1">
    <location>
        <begin position="1"/>
        <end position="23"/>
    </location>
</feature>
<dbReference type="Proteomes" id="UP000032141">
    <property type="component" value="Chromosome C5"/>
</dbReference>
<evidence type="ECO:0000313" key="4">
    <source>
        <dbReference type="Proteomes" id="UP000032141"/>
    </source>
</evidence>
<reference evidence="3 4" key="1">
    <citation type="journal article" date="2014" name="Genome Biol.">
        <title>Transcriptome and methylome profiling reveals relics of genome dominance in the mesopolyploid Brassica oleracea.</title>
        <authorList>
            <person name="Parkin I.A."/>
            <person name="Koh C."/>
            <person name="Tang H."/>
            <person name="Robinson S.J."/>
            <person name="Kagale S."/>
            <person name="Clarke W.E."/>
            <person name="Town C.D."/>
            <person name="Nixon J."/>
            <person name="Krishnakumar V."/>
            <person name="Bidwell S.L."/>
            <person name="Denoeud F."/>
            <person name="Belcram H."/>
            <person name="Links M.G."/>
            <person name="Just J."/>
            <person name="Clarke C."/>
            <person name="Bender T."/>
            <person name="Huebert T."/>
            <person name="Mason A.S."/>
            <person name="Pires J.C."/>
            <person name="Barker G."/>
            <person name="Moore J."/>
            <person name="Walley P.G."/>
            <person name="Manoli S."/>
            <person name="Batley J."/>
            <person name="Edwards D."/>
            <person name="Nelson M.N."/>
            <person name="Wang X."/>
            <person name="Paterson A.H."/>
            <person name="King G."/>
            <person name="Bancroft I."/>
            <person name="Chalhoub B."/>
            <person name="Sharpe A.G."/>
        </authorList>
    </citation>
    <scope>NUCLEOTIDE SEQUENCE</scope>
    <source>
        <strain evidence="3 4">cv. TO1000</strain>
    </source>
</reference>
<dbReference type="InterPro" id="IPR029071">
    <property type="entry name" value="Ubiquitin-like_domsf"/>
</dbReference>
<dbReference type="PROSITE" id="PS50053">
    <property type="entry name" value="UBIQUITIN_2"/>
    <property type="match status" value="1"/>
</dbReference>
<dbReference type="PANTHER" id="PTHR10562">
    <property type="entry name" value="SMALL UBIQUITIN-RELATED MODIFIER"/>
    <property type="match status" value="1"/>
</dbReference>
<dbReference type="eggNOG" id="KOG1769">
    <property type="taxonomic scope" value="Eukaryota"/>
</dbReference>
<keyword evidence="4" id="KW-1185">Reference proteome</keyword>
<proteinExistence type="predicted"/>
<dbReference type="STRING" id="109376.A0A0D3CB50"/>
<dbReference type="Pfam" id="PF11976">
    <property type="entry name" value="Rad60-SLD"/>
    <property type="match status" value="1"/>
</dbReference>
<dbReference type="Gene3D" id="3.10.20.90">
    <property type="entry name" value="Phosphatidylinositol 3-kinase Catalytic Subunit, Chain A, domain 1"/>
    <property type="match status" value="1"/>
</dbReference>
<dbReference type="Gramene" id="Bo5g025120.1">
    <property type="protein sequence ID" value="Bo5g025120.1"/>
    <property type="gene ID" value="Bo5g025120"/>
</dbReference>
<sequence>MGAKSGSWSGGKRTSAEVPAVTNSSSGYSGFNMVSVWPPGPSSPVPVECGGIVGPSEKSSSTSFTSKRCRAPQEKVILKVTNLEDEGIDVYKMGTHVHLKKLMLAYCQRRNLDHRTLRFIFNGSFLRPRQTPAQLMMEDDDIIHTVMEQASNAGPNDDA</sequence>
<dbReference type="InterPro" id="IPR000626">
    <property type="entry name" value="Ubiquitin-like_dom"/>
</dbReference>
<dbReference type="EnsemblPlants" id="Bo5g025120.1">
    <property type="protein sequence ID" value="Bo5g025120.1"/>
    <property type="gene ID" value="Bo5g025120"/>
</dbReference>
<evidence type="ECO:0000256" key="1">
    <source>
        <dbReference type="SAM" id="MobiDB-lite"/>
    </source>
</evidence>
<protein>
    <recommendedName>
        <fullName evidence="2">Ubiquitin-like domain-containing protein</fullName>
    </recommendedName>
</protein>